<dbReference type="EMBL" id="AP019860">
    <property type="protein sequence ID" value="BBM85086.1"/>
    <property type="molecule type" value="Genomic_DNA"/>
</dbReference>
<protein>
    <recommendedName>
        <fullName evidence="1">BioF2-like acetyltransferase domain-containing protein</fullName>
    </recommendedName>
</protein>
<dbReference type="SUPFAM" id="SSF55729">
    <property type="entry name" value="Acyl-CoA N-acyltransferases (Nat)"/>
    <property type="match status" value="2"/>
</dbReference>
<dbReference type="OrthoDB" id="9773932at2"/>
<evidence type="ECO:0000313" key="2">
    <source>
        <dbReference type="EMBL" id="BBM85086.1"/>
    </source>
</evidence>
<proteinExistence type="predicted"/>
<name>A0A5S9F3V6_UABAM</name>
<dbReference type="PANTHER" id="PTHR36174:SF1">
    <property type="entry name" value="LIPID II:GLYCINE GLYCYLTRANSFERASE"/>
    <property type="match status" value="1"/>
</dbReference>
<dbReference type="KEGG" id="uam:UABAM_03449"/>
<dbReference type="NCBIfam" id="TIGR03019">
    <property type="entry name" value="pepcterm_femAB"/>
    <property type="match status" value="1"/>
</dbReference>
<accession>A0A5S9F3V6</accession>
<sequence length="340" mass="39396">MEIKLLQQNFQSAWDQYVLQHSQSEIYHLSAWQQVFHKHGLKTFYVYAQQEKNIVGVLPLVLSKSLLFGNFITSVPFYNYSGILANSANVAQLLYQKAQEIAQQHGAKHIELRHTTPVLPDIESHQQKVRMLLELPESSDMLWDNFKSKLRSQIRRAMKEDMKCVTGGVTLLDDFYRVFAINMRDLGTPVWPKSLFRAVFTYFPENTHICCVYHKDKVVAAGFLLGFRHTLEIPSASSLRKYNSLSPNMLLYWNVLKFACEKNYRFFDFGRSSRDSGPHRFKKQWGAAEVPLNWQYWLADGNLPQLNPQSKKFQMAISMWKKLPVGLANIIGPFISLKLP</sequence>
<evidence type="ECO:0000259" key="1">
    <source>
        <dbReference type="Pfam" id="PF13480"/>
    </source>
</evidence>
<dbReference type="Pfam" id="PF13480">
    <property type="entry name" value="Acetyltransf_6"/>
    <property type="match status" value="1"/>
</dbReference>
<reference evidence="2 3" key="1">
    <citation type="submission" date="2019-08" db="EMBL/GenBank/DDBJ databases">
        <title>Complete genome sequence of Candidatus Uab amorphum.</title>
        <authorList>
            <person name="Shiratori T."/>
            <person name="Suzuki S."/>
            <person name="Kakizawa Y."/>
            <person name="Ishida K."/>
        </authorList>
    </citation>
    <scope>NUCLEOTIDE SEQUENCE [LARGE SCALE GENOMIC DNA]</scope>
    <source>
        <strain evidence="2 3">SRT547</strain>
    </source>
</reference>
<dbReference type="InterPro" id="IPR017469">
    <property type="entry name" value="PEP-CTERM_FemAB-rel"/>
</dbReference>
<dbReference type="InterPro" id="IPR038740">
    <property type="entry name" value="BioF2-like_GNAT_dom"/>
</dbReference>
<feature type="domain" description="BioF2-like acetyltransferase" evidence="1">
    <location>
        <begin position="146"/>
        <end position="282"/>
    </location>
</feature>
<dbReference type="Proteomes" id="UP000326354">
    <property type="component" value="Chromosome"/>
</dbReference>
<keyword evidence="3" id="KW-1185">Reference proteome</keyword>
<organism evidence="2 3">
    <name type="scientific">Uabimicrobium amorphum</name>
    <dbReference type="NCBI Taxonomy" id="2596890"/>
    <lineage>
        <taxon>Bacteria</taxon>
        <taxon>Pseudomonadati</taxon>
        <taxon>Planctomycetota</taxon>
        <taxon>Candidatus Uabimicrobiia</taxon>
        <taxon>Candidatus Uabimicrobiales</taxon>
        <taxon>Candidatus Uabimicrobiaceae</taxon>
        <taxon>Candidatus Uabimicrobium</taxon>
    </lineage>
</organism>
<dbReference type="AlphaFoldDB" id="A0A5S9F3V6"/>
<dbReference type="RefSeq" id="WP_151969206.1">
    <property type="nucleotide sequence ID" value="NZ_AP019860.1"/>
</dbReference>
<evidence type="ECO:0000313" key="3">
    <source>
        <dbReference type="Proteomes" id="UP000326354"/>
    </source>
</evidence>
<dbReference type="PANTHER" id="PTHR36174">
    <property type="entry name" value="LIPID II:GLYCINE GLYCYLTRANSFERASE"/>
    <property type="match status" value="1"/>
</dbReference>
<dbReference type="InterPro" id="IPR016181">
    <property type="entry name" value="Acyl_CoA_acyltransferase"/>
</dbReference>
<gene>
    <name evidence="2" type="ORF">UABAM_03449</name>
</gene>
<dbReference type="InterPro" id="IPR050644">
    <property type="entry name" value="PG_Glycine_Bridge_Synth"/>
</dbReference>
<dbReference type="Gene3D" id="3.40.630.30">
    <property type="match status" value="1"/>
</dbReference>